<dbReference type="AlphaFoldDB" id="A0A1Y5PGK7"/>
<accession>A0A1Y5PGK7</accession>
<organism evidence="1">
    <name type="scientific">uncultured Mycobacterium sp</name>
    <dbReference type="NCBI Taxonomy" id="171292"/>
    <lineage>
        <taxon>Bacteria</taxon>
        <taxon>Bacillati</taxon>
        <taxon>Actinomycetota</taxon>
        <taxon>Actinomycetes</taxon>
        <taxon>Mycobacteriales</taxon>
        <taxon>Mycobacteriaceae</taxon>
        <taxon>Mycobacterium</taxon>
        <taxon>environmental samples</taxon>
    </lineage>
</organism>
<gene>
    <name evidence="1" type="ORF">MHPYR_50023</name>
</gene>
<reference evidence="1" key="1">
    <citation type="submission" date="2016-03" db="EMBL/GenBank/DDBJ databases">
        <authorList>
            <person name="Ploux O."/>
        </authorList>
    </citation>
    <scope>NUCLEOTIDE SEQUENCE</scope>
    <source>
        <strain evidence="1">UC10</strain>
    </source>
</reference>
<name>A0A1Y5PGK7_9MYCO</name>
<dbReference type="EMBL" id="FLQS01000045">
    <property type="protein sequence ID" value="SBS77856.1"/>
    <property type="molecule type" value="Genomic_DNA"/>
</dbReference>
<proteinExistence type="predicted"/>
<evidence type="ECO:0000313" key="1">
    <source>
        <dbReference type="EMBL" id="SBS77856.1"/>
    </source>
</evidence>
<sequence>MTQSVENAVQMDQIVSLAVGFGPAAPAEELTELFGSDDQRIVEGLQVGRDQSIGFLVIDNQVRQRGRCACRCGPMESDLAIGLDDARSHRPCASR</sequence>
<protein>
    <submittedName>
        <fullName evidence="1">Uncharacterized protein</fullName>
    </submittedName>
</protein>